<feature type="transmembrane region" description="Helical" evidence="9">
    <location>
        <begin position="63"/>
        <end position="84"/>
    </location>
</feature>
<dbReference type="PROSITE" id="PS51012">
    <property type="entry name" value="ABC_TM2"/>
    <property type="match status" value="1"/>
</dbReference>
<evidence type="ECO:0000256" key="2">
    <source>
        <dbReference type="ARBA" id="ARBA00007783"/>
    </source>
</evidence>
<sequence length="311" mass="34875">MTEPAEQQGSTGSTVVRRSTPEELEALPLVAPSSAGLREVVRRRYLLRMLVRNTIQSRYQGTVLGWVWSYIQPAIRFCLFYFLFQVMIGRGGDEMENFAVHLFSGMVIVHFFTETFNGGTQSLIQNRSLITKLPVPREMFPVSRMLVAAWHTVPMLLILVFVCVLLGWRPDLVGLAAAILGVLLTALLGLSLGLVFSVANVFMRDFGKVAQTLTQFVTFSVPMMYPFTMVQDRFGEPIASYYLFNPMAEAVLLIQRGFWTGTTTDPSATEAVHLPDHLFTRGLIMTGIAMVCVVLAQRLFARLESRVPERL</sequence>
<dbReference type="RefSeq" id="WP_166317714.1">
    <property type="nucleotide sequence ID" value="NZ_CP049866.1"/>
</dbReference>
<organism evidence="11 12">
    <name type="scientific">Nocardioides piscis</name>
    <dbReference type="NCBI Taxonomy" id="2714938"/>
    <lineage>
        <taxon>Bacteria</taxon>
        <taxon>Bacillati</taxon>
        <taxon>Actinomycetota</taxon>
        <taxon>Actinomycetes</taxon>
        <taxon>Propionibacteriales</taxon>
        <taxon>Nocardioidaceae</taxon>
        <taxon>Nocardioides</taxon>
    </lineage>
</organism>
<dbReference type="InterPro" id="IPR047817">
    <property type="entry name" value="ABC2_TM_bact-type"/>
</dbReference>
<protein>
    <recommendedName>
        <fullName evidence="9">Transport permease protein</fullName>
    </recommendedName>
</protein>
<keyword evidence="7 9" id="KW-1133">Transmembrane helix</keyword>
<keyword evidence="6 9" id="KW-0812">Transmembrane</keyword>
<feature type="transmembrane region" description="Helical" evidence="9">
    <location>
        <begin position="96"/>
        <end position="113"/>
    </location>
</feature>
<dbReference type="EMBL" id="CP049866">
    <property type="protein sequence ID" value="QIK75591.1"/>
    <property type="molecule type" value="Genomic_DNA"/>
</dbReference>
<evidence type="ECO:0000256" key="1">
    <source>
        <dbReference type="ARBA" id="ARBA00004429"/>
    </source>
</evidence>
<comment type="subcellular location">
    <subcellularLocation>
        <location evidence="1">Cell inner membrane</location>
        <topology evidence="1">Multi-pass membrane protein</topology>
    </subcellularLocation>
    <subcellularLocation>
        <location evidence="9">Cell membrane</location>
        <topology evidence="9">Multi-pass membrane protein</topology>
    </subcellularLocation>
</comment>
<dbReference type="InterPro" id="IPR013525">
    <property type="entry name" value="ABC2_TM"/>
</dbReference>
<feature type="domain" description="ABC transmembrane type-2" evidence="10">
    <location>
        <begin position="64"/>
        <end position="303"/>
    </location>
</feature>
<dbReference type="GO" id="GO:0005886">
    <property type="term" value="C:plasma membrane"/>
    <property type="evidence" value="ECO:0007669"/>
    <property type="project" value="UniProtKB-SubCell"/>
</dbReference>
<reference evidence="11 12" key="1">
    <citation type="submission" date="2020-03" db="EMBL/GenBank/DDBJ databases">
        <title>Nocardioides sp. nov., isolated from fish.</title>
        <authorList>
            <person name="Hyun D.-W."/>
            <person name="Bae J.-W."/>
        </authorList>
    </citation>
    <scope>NUCLEOTIDE SEQUENCE [LARGE SCALE GENOMIC DNA]</scope>
    <source>
        <strain evidence="11 12">HDW12A</strain>
    </source>
</reference>
<evidence type="ECO:0000259" key="10">
    <source>
        <dbReference type="PROSITE" id="PS51012"/>
    </source>
</evidence>
<proteinExistence type="inferred from homology"/>
<keyword evidence="12" id="KW-1185">Reference proteome</keyword>
<keyword evidence="3 9" id="KW-0813">Transport</keyword>
<feature type="transmembrane region" description="Helical" evidence="9">
    <location>
        <begin position="278"/>
        <end position="301"/>
    </location>
</feature>
<comment type="similarity">
    <text evidence="2 9">Belongs to the ABC-2 integral membrane protein family.</text>
</comment>
<dbReference type="GO" id="GO:0140359">
    <property type="term" value="F:ABC-type transporter activity"/>
    <property type="evidence" value="ECO:0007669"/>
    <property type="project" value="InterPro"/>
</dbReference>
<keyword evidence="4 9" id="KW-1003">Cell membrane</keyword>
<evidence type="ECO:0000256" key="3">
    <source>
        <dbReference type="ARBA" id="ARBA00022448"/>
    </source>
</evidence>
<feature type="transmembrane region" description="Helical" evidence="9">
    <location>
        <begin position="175"/>
        <end position="203"/>
    </location>
</feature>
<gene>
    <name evidence="11" type="ORF">G7071_09190</name>
</gene>
<accession>A0A6G7YG20</accession>
<evidence type="ECO:0000256" key="8">
    <source>
        <dbReference type="ARBA" id="ARBA00023136"/>
    </source>
</evidence>
<evidence type="ECO:0000256" key="7">
    <source>
        <dbReference type="ARBA" id="ARBA00022989"/>
    </source>
</evidence>
<dbReference type="AlphaFoldDB" id="A0A6G7YG20"/>
<evidence type="ECO:0000256" key="6">
    <source>
        <dbReference type="ARBA" id="ARBA00022692"/>
    </source>
</evidence>
<dbReference type="KEGG" id="npi:G7071_09190"/>
<dbReference type="PANTHER" id="PTHR30413:SF8">
    <property type="entry name" value="TRANSPORT PERMEASE PROTEIN"/>
    <property type="match status" value="1"/>
</dbReference>
<keyword evidence="8 9" id="KW-0472">Membrane</keyword>
<evidence type="ECO:0000256" key="5">
    <source>
        <dbReference type="ARBA" id="ARBA00022519"/>
    </source>
</evidence>
<evidence type="ECO:0000313" key="11">
    <source>
        <dbReference type="EMBL" id="QIK75591.1"/>
    </source>
</evidence>
<evidence type="ECO:0000256" key="4">
    <source>
        <dbReference type="ARBA" id="ARBA00022475"/>
    </source>
</evidence>
<evidence type="ECO:0000313" key="12">
    <source>
        <dbReference type="Proteomes" id="UP000502035"/>
    </source>
</evidence>
<feature type="transmembrane region" description="Helical" evidence="9">
    <location>
        <begin position="239"/>
        <end position="258"/>
    </location>
</feature>
<dbReference type="GO" id="GO:0015920">
    <property type="term" value="P:lipopolysaccharide transport"/>
    <property type="evidence" value="ECO:0007669"/>
    <property type="project" value="TreeGrafter"/>
</dbReference>
<feature type="transmembrane region" description="Helical" evidence="9">
    <location>
        <begin position="148"/>
        <end position="168"/>
    </location>
</feature>
<dbReference type="Proteomes" id="UP000502035">
    <property type="component" value="Chromosome"/>
</dbReference>
<name>A0A6G7YG20_9ACTN</name>
<evidence type="ECO:0000256" key="9">
    <source>
        <dbReference type="RuleBase" id="RU361157"/>
    </source>
</evidence>
<dbReference type="PANTHER" id="PTHR30413">
    <property type="entry name" value="INNER MEMBRANE TRANSPORT PERMEASE"/>
    <property type="match status" value="1"/>
</dbReference>
<dbReference type="Pfam" id="PF01061">
    <property type="entry name" value="ABC2_membrane"/>
    <property type="match status" value="1"/>
</dbReference>
<keyword evidence="5" id="KW-0997">Cell inner membrane</keyword>